<dbReference type="EMBL" id="KZ293684">
    <property type="protein sequence ID" value="PBK86369.1"/>
    <property type="molecule type" value="Genomic_DNA"/>
</dbReference>
<name>A0A2H3CTH6_ARMGA</name>
<gene>
    <name evidence="2" type="ORF">ARMGADRAFT_1035555</name>
</gene>
<accession>A0A2H3CTH6</accession>
<organism evidence="2 3">
    <name type="scientific">Armillaria gallica</name>
    <name type="common">Bulbous honey fungus</name>
    <name type="synonym">Armillaria bulbosa</name>
    <dbReference type="NCBI Taxonomy" id="47427"/>
    <lineage>
        <taxon>Eukaryota</taxon>
        <taxon>Fungi</taxon>
        <taxon>Dikarya</taxon>
        <taxon>Basidiomycota</taxon>
        <taxon>Agaricomycotina</taxon>
        <taxon>Agaricomycetes</taxon>
        <taxon>Agaricomycetidae</taxon>
        <taxon>Agaricales</taxon>
        <taxon>Marasmiineae</taxon>
        <taxon>Physalacriaceae</taxon>
        <taxon>Armillaria</taxon>
    </lineage>
</organism>
<keyword evidence="3" id="KW-1185">Reference proteome</keyword>
<dbReference type="InParanoid" id="A0A2H3CTH6"/>
<feature type="compositionally biased region" description="Basic and acidic residues" evidence="1">
    <location>
        <begin position="10"/>
        <end position="30"/>
    </location>
</feature>
<reference evidence="3" key="1">
    <citation type="journal article" date="2017" name="Nat. Ecol. Evol.">
        <title>Genome expansion and lineage-specific genetic innovations in the forest pathogenic fungi Armillaria.</title>
        <authorList>
            <person name="Sipos G."/>
            <person name="Prasanna A.N."/>
            <person name="Walter M.C."/>
            <person name="O'Connor E."/>
            <person name="Balint B."/>
            <person name="Krizsan K."/>
            <person name="Kiss B."/>
            <person name="Hess J."/>
            <person name="Varga T."/>
            <person name="Slot J."/>
            <person name="Riley R."/>
            <person name="Boka B."/>
            <person name="Rigling D."/>
            <person name="Barry K."/>
            <person name="Lee J."/>
            <person name="Mihaltcheva S."/>
            <person name="LaButti K."/>
            <person name="Lipzen A."/>
            <person name="Waldron R."/>
            <person name="Moloney N.M."/>
            <person name="Sperisen C."/>
            <person name="Kredics L."/>
            <person name="Vagvoelgyi C."/>
            <person name="Patrignani A."/>
            <person name="Fitzpatrick D."/>
            <person name="Nagy I."/>
            <person name="Doyle S."/>
            <person name="Anderson J.B."/>
            <person name="Grigoriev I.V."/>
            <person name="Gueldener U."/>
            <person name="Muensterkoetter M."/>
            <person name="Nagy L.G."/>
        </authorList>
    </citation>
    <scope>NUCLEOTIDE SEQUENCE [LARGE SCALE GENOMIC DNA]</scope>
    <source>
        <strain evidence="3">Ar21-2</strain>
    </source>
</reference>
<dbReference type="AlphaFoldDB" id="A0A2H3CTH6"/>
<dbReference type="Proteomes" id="UP000217790">
    <property type="component" value="Unassembled WGS sequence"/>
</dbReference>
<evidence type="ECO:0000256" key="1">
    <source>
        <dbReference type="SAM" id="MobiDB-lite"/>
    </source>
</evidence>
<proteinExistence type="predicted"/>
<evidence type="ECO:0000313" key="3">
    <source>
        <dbReference type="Proteomes" id="UP000217790"/>
    </source>
</evidence>
<protein>
    <submittedName>
        <fullName evidence="2">Uncharacterized protein</fullName>
    </submittedName>
</protein>
<feature type="region of interest" description="Disordered" evidence="1">
    <location>
        <begin position="1"/>
        <end position="63"/>
    </location>
</feature>
<sequence length="329" mass="37251">MTHLKSKKAAMQEKKTAGESSVRDRERDGDTSLLHAEEEESAPTVGTTSKRKKTTASSKAKGKAMLAFEVQQSNDHERLWDGHVIEKDDKHKHDAYEGTQQRKHWYNHLTTLGATSRCIPSKEHYDTATAPRGRRHTDPPLKANIEGQYNINQHGIAGGYDTDTSAADIRSKGMHQSDELVRVKEETTMNGLTFEEQCAALWEQMRASGESKLKVPMWLCPDIRIRGIRIRRMRIWLQQLAISADALLKYAVASVFEVEESEYAARFMIGSYPGPRVFKVGEFEFTVRFALGGHPVPQEVIGDFVNFLLNFTLFFRPSFRRLLIIDGPG</sequence>
<evidence type="ECO:0000313" key="2">
    <source>
        <dbReference type="EMBL" id="PBK86369.1"/>
    </source>
</evidence>